<keyword evidence="2" id="KW-1185">Reference proteome</keyword>
<accession>A0AC60NTY4</accession>
<protein>
    <submittedName>
        <fullName evidence="1">Uncharacterized protein</fullName>
    </submittedName>
</protein>
<name>A0AC60NTY4_IXOPE</name>
<sequence length="716" mass="80231">MRDTLNGEGKGRGCAVKMPSVQFFGRRWIMASDDFFLPPLFEAVFRAGWLIAASLLFWDHQDSWLCPESLHIYVYLAGAQVFAAAVIILCTICILVSKRGTVLQATPRRHMSLVLYIKTALVVTEIFWHGFGTARIYFYQDECVPLELWHTLRTLLWVDWVMLFLLLLCVYSVYDPSGSIKHHPRRDLSDLEVSEDVKNFFLEPTEKGRRRLHRQWFRRTKRCFCCVSSDEESKEAYWGVAELLASYYGTVDVMPSDLFSALCLMRKKQRRLLALTGSTTETPPIGALVPYGCCSIDIPPMALNGAATSPPPSSGDPVMTSKPKRVVVKRSPSIGVPAWMTPEDALHFLRFAWGCYGWPAYMMSHLCTGLCNLWSDIRCCACLRSPSENVTGDNCCECHLATVKHITRVPPEDLLFSCFENGLCRVPFFVALDHQTRSIMVVVRGTLSADDLLTDLQTVLEELPNGGGIYHRGVLRSAQRVLSMLDKPLADAHARHPDYDLVTTGHSLGAAVAAVLAYFLRPRFPGVRCFAFSPPSGTVDETRGLAMRDFVMTVVVGDDMVPRLGHNQLEALNREMLSLLLQCDMAKDDLNSQGLLSIFCGRRMTPKLTSDPAKFDVMGAPTGKLAPSLEVKNPKPGVRPATIDEILDRALPTTKWPLMLTPGRILHIARTEHGYRMYWAAPEYFDHVVISPHMMGDHLPDVILHALRSVTSTTYL</sequence>
<evidence type="ECO:0000313" key="2">
    <source>
        <dbReference type="Proteomes" id="UP000805193"/>
    </source>
</evidence>
<gene>
    <name evidence="1" type="ORF">HPB47_012279</name>
</gene>
<dbReference type="EMBL" id="JABSTQ010011507">
    <property type="protein sequence ID" value="KAG0410603.1"/>
    <property type="molecule type" value="Genomic_DNA"/>
</dbReference>
<organism evidence="1 2">
    <name type="scientific">Ixodes persulcatus</name>
    <name type="common">Taiga tick</name>
    <dbReference type="NCBI Taxonomy" id="34615"/>
    <lineage>
        <taxon>Eukaryota</taxon>
        <taxon>Metazoa</taxon>
        <taxon>Ecdysozoa</taxon>
        <taxon>Arthropoda</taxon>
        <taxon>Chelicerata</taxon>
        <taxon>Arachnida</taxon>
        <taxon>Acari</taxon>
        <taxon>Parasitiformes</taxon>
        <taxon>Ixodida</taxon>
        <taxon>Ixodoidea</taxon>
        <taxon>Ixodidae</taxon>
        <taxon>Ixodinae</taxon>
        <taxon>Ixodes</taxon>
    </lineage>
</organism>
<proteinExistence type="predicted"/>
<evidence type="ECO:0000313" key="1">
    <source>
        <dbReference type="EMBL" id="KAG0410603.1"/>
    </source>
</evidence>
<dbReference type="Proteomes" id="UP000805193">
    <property type="component" value="Unassembled WGS sequence"/>
</dbReference>
<reference evidence="1 2" key="1">
    <citation type="journal article" date="2020" name="Cell">
        <title>Large-Scale Comparative Analyses of Tick Genomes Elucidate Their Genetic Diversity and Vector Capacities.</title>
        <authorList>
            <consortium name="Tick Genome and Microbiome Consortium (TIGMIC)"/>
            <person name="Jia N."/>
            <person name="Wang J."/>
            <person name="Shi W."/>
            <person name="Du L."/>
            <person name="Sun Y."/>
            <person name="Zhan W."/>
            <person name="Jiang J.F."/>
            <person name="Wang Q."/>
            <person name="Zhang B."/>
            <person name="Ji P."/>
            <person name="Bell-Sakyi L."/>
            <person name="Cui X.M."/>
            <person name="Yuan T.T."/>
            <person name="Jiang B.G."/>
            <person name="Yang W.F."/>
            <person name="Lam T.T."/>
            <person name="Chang Q.C."/>
            <person name="Ding S.J."/>
            <person name="Wang X.J."/>
            <person name="Zhu J.G."/>
            <person name="Ruan X.D."/>
            <person name="Zhao L."/>
            <person name="Wei J.T."/>
            <person name="Ye R.Z."/>
            <person name="Que T.C."/>
            <person name="Du C.H."/>
            <person name="Zhou Y.H."/>
            <person name="Cheng J.X."/>
            <person name="Dai P.F."/>
            <person name="Guo W.B."/>
            <person name="Han X.H."/>
            <person name="Huang E.J."/>
            <person name="Li L.F."/>
            <person name="Wei W."/>
            <person name="Gao Y.C."/>
            <person name="Liu J.Z."/>
            <person name="Shao H.Z."/>
            <person name="Wang X."/>
            <person name="Wang C.C."/>
            <person name="Yang T.C."/>
            <person name="Huo Q.B."/>
            <person name="Li W."/>
            <person name="Chen H.Y."/>
            <person name="Chen S.E."/>
            <person name="Zhou L.G."/>
            <person name="Ni X.B."/>
            <person name="Tian J.H."/>
            <person name="Sheng Y."/>
            <person name="Liu T."/>
            <person name="Pan Y.S."/>
            <person name="Xia L.Y."/>
            <person name="Li J."/>
            <person name="Zhao F."/>
            <person name="Cao W.C."/>
        </authorList>
    </citation>
    <scope>NUCLEOTIDE SEQUENCE [LARGE SCALE GENOMIC DNA]</scope>
    <source>
        <strain evidence="1">Iper-2018</strain>
    </source>
</reference>
<comment type="caution">
    <text evidence="1">The sequence shown here is derived from an EMBL/GenBank/DDBJ whole genome shotgun (WGS) entry which is preliminary data.</text>
</comment>